<dbReference type="InterPro" id="IPR036388">
    <property type="entry name" value="WH-like_DNA-bd_sf"/>
</dbReference>
<dbReference type="Proteomes" id="UP001224622">
    <property type="component" value="Unassembled WGS sequence"/>
</dbReference>
<feature type="domain" description="HTH iclR-type" evidence="4">
    <location>
        <begin position="7"/>
        <end position="70"/>
    </location>
</feature>
<comment type="caution">
    <text evidence="6">The sequence shown here is derived from an EMBL/GenBank/DDBJ whole genome shotgun (WGS) entry which is preliminary data.</text>
</comment>
<evidence type="ECO:0000256" key="3">
    <source>
        <dbReference type="ARBA" id="ARBA00023163"/>
    </source>
</evidence>
<sequence>MDNKTGTQSISRVIQVLKIIAQYGENGIRLIDLAETLSLPRPTVHRLLKALIVEGMLVQETDSRRYKLGPLIFELGLAAAHSFNLRDLCEPVLQELSQSTGDTAFLFVRSGNEAVCLNRKQGTYPIQTPSLPIGSRQPLGVNAGGLALLANLASKEAEGVLTNIAPYLSSYGNLNVEELRQLTDRARERGYAAIANWAVPGVSAIGMPVISPSGITVAALTIAATETRMTQERVNEILPLLSSAVVQLSQLLRR</sequence>
<evidence type="ECO:0000259" key="5">
    <source>
        <dbReference type="PROSITE" id="PS51078"/>
    </source>
</evidence>
<dbReference type="PANTHER" id="PTHR30136:SF39">
    <property type="entry name" value="TRANSCRIPTIONAL REGULATORY PROTEIN"/>
    <property type="match status" value="1"/>
</dbReference>
<accession>A0AAJ1YFH5</accession>
<dbReference type="EMBL" id="JAVIGA010000040">
    <property type="protein sequence ID" value="MDQ9129666.1"/>
    <property type="molecule type" value="Genomic_DNA"/>
</dbReference>
<keyword evidence="3" id="KW-0804">Transcription</keyword>
<dbReference type="GO" id="GO:0003700">
    <property type="term" value="F:DNA-binding transcription factor activity"/>
    <property type="evidence" value="ECO:0007669"/>
    <property type="project" value="TreeGrafter"/>
</dbReference>
<evidence type="ECO:0000313" key="7">
    <source>
        <dbReference type="Proteomes" id="UP001224622"/>
    </source>
</evidence>
<dbReference type="Pfam" id="PF09339">
    <property type="entry name" value="HTH_IclR"/>
    <property type="match status" value="1"/>
</dbReference>
<dbReference type="GO" id="GO:0045892">
    <property type="term" value="P:negative regulation of DNA-templated transcription"/>
    <property type="evidence" value="ECO:0007669"/>
    <property type="project" value="TreeGrafter"/>
</dbReference>
<dbReference type="InterPro" id="IPR005471">
    <property type="entry name" value="Tscrpt_reg_IclR_N"/>
</dbReference>
<name>A0AAJ1YFH5_SERFO</name>
<protein>
    <submittedName>
        <fullName evidence="6">IclR family transcriptional regulator</fullName>
    </submittedName>
</protein>
<feature type="domain" description="IclR-ED" evidence="5">
    <location>
        <begin position="71"/>
        <end position="254"/>
    </location>
</feature>
<dbReference type="Gene3D" id="3.30.450.40">
    <property type="match status" value="1"/>
</dbReference>
<dbReference type="Gene3D" id="1.10.10.10">
    <property type="entry name" value="Winged helix-like DNA-binding domain superfamily/Winged helix DNA-binding domain"/>
    <property type="match status" value="1"/>
</dbReference>
<dbReference type="GO" id="GO:0003677">
    <property type="term" value="F:DNA binding"/>
    <property type="evidence" value="ECO:0007669"/>
    <property type="project" value="UniProtKB-KW"/>
</dbReference>
<gene>
    <name evidence="6" type="ORF">RDT67_24905</name>
</gene>
<organism evidence="6 7">
    <name type="scientific">Serratia fonticola</name>
    <dbReference type="NCBI Taxonomy" id="47917"/>
    <lineage>
        <taxon>Bacteria</taxon>
        <taxon>Pseudomonadati</taxon>
        <taxon>Pseudomonadota</taxon>
        <taxon>Gammaproteobacteria</taxon>
        <taxon>Enterobacterales</taxon>
        <taxon>Yersiniaceae</taxon>
        <taxon>Serratia</taxon>
    </lineage>
</organism>
<dbReference type="InterPro" id="IPR050707">
    <property type="entry name" value="HTH_MetabolicPath_Reg"/>
</dbReference>
<dbReference type="AlphaFoldDB" id="A0AAJ1YFH5"/>
<dbReference type="SMART" id="SM00346">
    <property type="entry name" value="HTH_ICLR"/>
    <property type="match status" value="1"/>
</dbReference>
<dbReference type="Pfam" id="PF01614">
    <property type="entry name" value="IclR_C"/>
    <property type="match status" value="1"/>
</dbReference>
<evidence type="ECO:0000256" key="2">
    <source>
        <dbReference type="ARBA" id="ARBA00023125"/>
    </source>
</evidence>
<evidence type="ECO:0000313" key="6">
    <source>
        <dbReference type="EMBL" id="MDQ9129666.1"/>
    </source>
</evidence>
<evidence type="ECO:0000259" key="4">
    <source>
        <dbReference type="PROSITE" id="PS51077"/>
    </source>
</evidence>
<dbReference type="PROSITE" id="PS51077">
    <property type="entry name" value="HTH_ICLR"/>
    <property type="match status" value="1"/>
</dbReference>
<dbReference type="SUPFAM" id="SSF46785">
    <property type="entry name" value="Winged helix' DNA-binding domain"/>
    <property type="match status" value="1"/>
</dbReference>
<keyword evidence="1" id="KW-0805">Transcription regulation</keyword>
<dbReference type="RefSeq" id="WP_309048443.1">
    <property type="nucleotide sequence ID" value="NZ_JAVIGA010000040.1"/>
</dbReference>
<dbReference type="InterPro" id="IPR029016">
    <property type="entry name" value="GAF-like_dom_sf"/>
</dbReference>
<dbReference type="SUPFAM" id="SSF55781">
    <property type="entry name" value="GAF domain-like"/>
    <property type="match status" value="1"/>
</dbReference>
<dbReference type="InterPro" id="IPR014757">
    <property type="entry name" value="Tscrpt_reg_IclR_C"/>
</dbReference>
<proteinExistence type="predicted"/>
<dbReference type="PANTHER" id="PTHR30136">
    <property type="entry name" value="HELIX-TURN-HELIX TRANSCRIPTIONAL REGULATOR, ICLR FAMILY"/>
    <property type="match status" value="1"/>
</dbReference>
<keyword evidence="2" id="KW-0238">DNA-binding</keyword>
<evidence type="ECO:0000256" key="1">
    <source>
        <dbReference type="ARBA" id="ARBA00023015"/>
    </source>
</evidence>
<reference evidence="6" key="1">
    <citation type="submission" date="2023-08" db="EMBL/GenBank/DDBJ databases">
        <title>The Comparative Genomic Analysis of Yersiniaceae from Polar Regions.</title>
        <authorList>
            <person name="Goncharov A."/>
            <person name="Aslanov B."/>
            <person name="Kolodzhieva V."/>
            <person name="Azarov D."/>
            <person name="Mochov A."/>
            <person name="Lebedeva E."/>
        </authorList>
    </citation>
    <scope>NUCLEOTIDE SEQUENCE</scope>
    <source>
        <strain evidence="6">Vf</strain>
    </source>
</reference>
<dbReference type="PROSITE" id="PS51078">
    <property type="entry name" value="ICLR_ED"/>
    <property type="match status" value="1"/>
</dbReference>
<dbReference type="InterPro" id="IPR036390">
    <property type="entry name" value="WH_DNA-bd_sf"/>
</dbReference>